<dbReference type="EMBL" id="ML994647">
    <property type="protein sequence ID" value="KAF2182505.1"/>
    <property type="molecule type" value="Genomic_DNA"/>
</dbReference>
<proteinExistence type="predicted"/>
<protein>
    <submittedName>
        <fullName evidence="2">HET-domain-containing protein</fullName>
    </submittedName>
</protein>
<dbReference type="OrthoDB" id="3886033at2759"/>
<dbReference type="PANTHER" id="PTHR33112:SF10">
    <property type="entry name" value="TOL"/>
    <property type="match status" value="1"/>
</dbReference>
<dbReference type="Proteomes" id="UP000800200">
    <property type="component" value="Unassembled WGS sequence"/>
</dbReference>
<reference evidence="2" key="1">
    <citation type="journal article" date="2020" name="Stud. Mycol.">
        <title>101 Dothideomycetes genomes: a test case for predicting lifestyles and emergence of pathogens.</title>
        <authorList>
            <person name="Haridas S."/>
            <person name="Albert R."/>
            <person name="Binder M."/>
            <person name="Bloem J."/>
            <person name="Labutti K."/>
            <person name="Salamov A."/>
            <person name="Andreopoulos B."/>
            <person name="Baker S."/>
            <person name="Barry K."/>
            <person name="Bills G."/>
            <person name="Bluhm B."/>
            <person name="Cannon C."/>
            <person name="Castanera R."/>
            <person name="Culley D."/>
            <person name="Daum C."/>
            <person name="Ezra D."/>
            <person name="Gonzalez J."/>
            <person name="Henrissat B."/>
            <person name="Kuo A."/>
            <person name="Liang C."/>
            <person name="Lipzen A."/>
            <person name="Lutzoni F."/>
            <person name="Magnuson J."/>
            <person name="Mondo S."/>
            <person name="Nolan M."/>
            <person name="Ohm R."/>
            <person name="Pangilinan J."/>
            <person name="Park H.-J."/>
            <person name="Ramirez L."/>
            <person name="Alfaro M."/>
            <person name="Sun H."/>
            <person name="Tritt A."/>
            <person name="Yoshinaga Y."/>
            <person name="Zwiers L.-H."/>
            <person name="Turgeon B."/>
            <person name="Goodwin S."/>
            <person name="Spatafora J."/>
            <person name="Crous P."/>
            <person name="Grigoriev I."/>
        </authorList>
    </citation>
    <scope>NUCLEOTIDE SEQUENCE</scope>
    <source>
        <strain evidence="2">CBS 207.26</strain>
    </source>
</reference>
<sequence>MSLCSACKIISVSALICELQDVPGWWDQLSSQSKPRGMVHLQDARQLPLSAAGCPLCTIIKNAILQHNSNQPFTPNSVHQHTKSHTQERWNLDDFEEHLINKPIYLRPKQDPLKRAFPHDHVANASHIRGFLVFVPVDHGILTGQIRLLAPQDSPAAVSCDVIGRPILPSSDSPEAYDLIHRWVRTCIVQHEACRKTFSGAVIDESSPPILPSRIIDVGFPDGEVAPRLIETKGMTGIYVALSHCWGPAHKRPLMTTQSTLQDHLAGIPWDTIPKTYQDAITVTRRIGIQYIWIDSLCIIQDSHSDWLHESKLMGAVYEYARLTLAASHASDSSQGCFLARPQPPSAIELPHISQTGEHGGPIFAESMPTDYTLISPEFGPLASRAWATQEWLLSRRMIFYTAESLVWSCKVITQRETGGSFHSTGRNHRWKIIIERYSARLLTNAGDRLMALEGLRTEMGKRRGNDVYCYGLWKNSMPDQLLWYCIQPAERAKSPLGLPSWSWASTVHGVRFLDIKKAKNATEGIQFNEAKGNLIIRSRLNKAPKIIFPYMIQSSDGTPLISSNVVGGVQSGLPSAMTCAVCAEEDAVLGWGVLDEGQVQHCHDIFCVLLMSKRVLIRQPPVSRISYQEELVLLLQKSDDSADTSIHLPLFAPSLSLTEPSKVAIAVSFSISDWSSALSRGLTPCG</sequence>
<keyword evidence="3" id="KW-1185">Reference proteome</keyword>
<gene>
    <name evidence="2" type="ORF">K469DRAFT_690635</name>
</gene>
<dbReference type="PANTHER" id="PTHR33112">
    <property type="entry name" value="DOMAIN PROTEIN, PUTATIVE-RELATED"/>
    <property type="match status" value="1"/>
</dbReference>
<feature type="domain" description="Heterokaryon incompatibility" evidence="1">
    <location>
        <begin position="239"/>
        <end position="391"/>
    </location>
</feature>
<evidence type="ECO:0000313" key="3">
    <source>
        <dbReference type="Proteomes" id="UP000800200"/>
    </source>
</evidence>
<name>A0A6A6DUQ8_9PEZI</name>
<accession>A0A6A6DUQ8</accession>
<dbReference type="Pfam" id="PF06985">
    <property type="entry name" value="HET"/>
    <property type="match status" value="1"/>
</dbReference>
<evidence type="ECO:0000259" key="1">
    <source>
        <dbReference type="Pfam" id="PF06985"/>
    </source>
</evidence>
<organism evidence="2 3">
    <name type="scientific">Zopfia rhizophila CBS 207.26</name>
    <dbReference type="NCBI Taxonomy" id="1314779"/>
    <lineage>
        <taxon>Eukaryota</taxon>
        <taxon>Fungi</taxon>
        <taxon>Dikarya</taxon>
        <taxon>Ascomycota</taxon>
        <taxon>Pezizomycotina</taxon>
        <taxon>Dothideomycetes</taxon>
        <taxon>Dothideomycetes incertae sedis</taxon>
        <taxon>Zopfiaceae</taxon>
        <taxon>Zopfia</taxon>
    </lineage>
</organism>
<dbReference type="InterPro" id="IPR010730">
    <property type="entry name" value="HET"/>
</dbReference>
<evidence type="ECO:0000313" key="2">
    <source>
        <dbReference type="EMBL" id="KAF2182505.1"/>
    </source>
</evidence>
<dbReference type="AlphaFoldDB" id="A0A6A6DUQ8"/>